<evidence type="ECO:0000256" key="3">
    <source>
        <dbReference type="ARBA" id="ARBA00022801"/>
    </source>
</evidence>
<feature type="domain" description="Sulfatase N-terminal" evidence="5">
    <location>
        <begin position="35"/>
        <end position="355"/>
    </location>
</feature>
<dbReference type="InterPro" id="IPR050738">
    <property type="entry name" value="Sulfatase"/>
</dbReference>
<keyword evidence="3" id="KW-0378">Hydrolase</keyword>
<evidence type="ECO:0000256" key="2">
    <source>
        <dbReference type="ARBA" id="ARBA00022723"/>
    </source>
</evidence>
<dbReference type="InterPro" id="IPR000917">
    <property type="entry name" value="Sulfatase_N"/>
</dbReference>
<dbReference type="RefSeq" id="WP_265789841.1">
    <property type="nucleotide sequence ID" value="NZ_BAABRS010000002.1"/>
</dbReference>
<evidence type="ECO:0000259" key="5">
    <source>
        <dbReference type="Pfam" id="PF00884"/>
    </source>
</evidence>
<gene>
    <name evidence="6" type="ORF">LQ318_10245</name>
</gene>
<comment type="similarity">
    <text evidence="1">Belongs to the sulfatase family.</text>
</comment>
<evidence type="ECO:0000256" key="4">
    <source>
        <dbReference type="ARBA" id="ARBA00022837"/>
    </source>
</evidence>
<evidence type="ECO:0000313" key="6">
    <source>
        <dbReference type="EMBL" id="MCW9713286.1"/>
    </source>
</evidence>
<keyword evidence="7" id="KW-1185">Reference proteome</keyword>
<dbReference type="InterPro" id="IPR017850">
    <property type="entry name" value="Alkaline_phosphatase_core_sf"/>
</dbReference>
<dbReference type="SUPFAM" id="SSF53649">
    <property type="entry name" value="Alkaline phosphatase-like"/>
    <property type="match status" value="1"/>
</dbReference>
<dbReference type="PANTHER" id="PTHR42693">
    <property type="entry name" value="ARYLSULFATASE FAMILY MEMBER"/>
    <property type="match status" value="1"/>
</dbReference>
<dbReference type="Pfam" id="PF00884">
    <property type="entry name" value="Sulfatase"/>
    <property type="match status" value="1"/>
</dbReference>
<sequence>MTQGNHFMKCHASISIFFLIVSVFCLSCSSEVQKPNILVIIADDAGWNDVGYNGSEIETPNIDALAQGGVKLNRFYATPTCSPSRAAFLTGIPASRMGIVAPISGRSEKALPDSLITLPQALKEAGYETALMGKWHLGLKPESGPMAYGFDYSYGFLHGQIDHYAHTYKNGDQSWHRNGNFIEEEGHATDLITEETINWLTEKRSADKRFFLQVAYSAPHVPLQEEEKWKEMYNGVISDTSRRHYAAAMTHMDFGIGKILGTLKKEELEQNTLVLFMSDNGAQKEWYPDQQYDGKYGPNPTLGSNSPLRGWKTSNYEGGIRVPTVLSWKGQLEQGTFENPVSITDWMPTFLEIANTEKRPAHVEGKSIASLLYGEEKRQNRMIYVRGHLQESLITRKWKLIRTRHAEGETEYELYQLEKDPEEEKNVITEYTEIVSKLKQKLEEEFQKDVDEVNYTLE</sequence>
<proteinExistence type="inferred from homology"/>
<keyword evidence="2" id="KW-0479">Metal-binding</keyword>
<evidence type="ECO:0000256" key="1">
    <source>
        <dbReference type="ARBA" id="ARBA00008779"/>
    </source>
</evidence>
<evidence type="ECO:0000313" key="7">
    <source>
        <dbReference type="Proteomes" id="UP001207337"/>
    </source>
</evidence>
<organism evidence="6 7">
    <name type="scientific">Fodinibius salicampi</name>
    <dbReference type="NCBI Taxonomy" id="1920655"/>
    <lineage>
        <taxon>Bacteria</taxon>
        <taxon>Pseudomonadati</taxon>
        <taxon>Balneolota</taxon>
        <taxon>Balneolia</taxon>
        <taxon>Balneolales</taxon>
        <taxon>Balneolaceae</taxon>
        <taxon>Fodinibius</taxon>
    </lineage>
</organism>
<name>A0ABT3PZM5_9BACT</name>
<dbReference type="Proteomes" id="UP001207337">
    <property type="component" value="Unassembled WGS sequence"/>
</dbReference>
<dbReference type="EMBL" id="JAJNDC010000002">
    <property type="protein sequence ID" value="MCW9713286.1"/>
    <property type="molecule type" value="Genomic_DNA"/>
</dbReference>
<reference evidence="6 7" key="1">
    <citation type="submission" date="2021-11" db="EMBL/GenBank/DDBJ databases">
        <title>Aliifidinibius sp. nov., a new bacterium isolated from saline soil.</title>
        <authorList>
            <person name="Galisteo C."/>
            <person name="De La Haba R."/>
            <person name="Sanchez-Porro C."/>
            <person name="Ventosa A."/>
        </authorList>
    </citation>
    <scope>NUCLEOTIDE SEQUENCE [LARGE SCALE GENOMIC DNA]</scope>
    <source>
        <strain evidence="6 7">KACC 190600</strain>
    </source>
</reference>
<dbReference type="Gene3D" id="3.30.1120.10">
    <property type="match status" value="1"/>
</dbReference>
<keyword evidence="4" id="KW-0106">Calcium</keyword>
<dbReference type="Gene3D" id="3.40.720.10">
    <property type="entry name" value="Alkaline Phosphatase, subunit A"/>
    <property type="match status" value="1"/>
</dbReference>
<dbReference type="InterPro" id="IPR024607">
    <property type="entry name" value="Sulfatase_CS"/>
</dbReference>
<comment type="caution">
    <text evidence="6">The sequence shown here is derived from an EMBL/GenBank/DDBJ whole genome shotgun (WGS) entry which is preliminary data.</text>
</comment>
<accession>A0ABT3PZM5</accession>
<dbReference type="PANTHER" id="PTHR42693:SF33">
    <property type="entry name" value="ARYLSULFATASE"/>
    <property type="match status" value="1"/>
</dbReference>
<dbReference type="PROSITE" id="PS00523">
    <property type="entry name" value="SULFATASE_1"/>
    <property type="match status" value="1"/>
</dbReference>
<protein>
    <submittedName>
        <fullName evidence="6">Sulfatase-like hydrolase/transferase</fullName>
    </submittedName>
</protein>